<dbReference type="Gene3D" id="3.30.9.10">
    <property type="entry name" value="D-Amino Acid Oxidase, subunit A, domain 2"/>
    <property type="match status" value="1"/>
</dbReference>
<dbReference type="InterPro" id="IPR036188">
    <property type="entry name" value="FAD/NAD-bd_sf"/>
</dbReference>
<dbReference type="InterPro" id="IPR006076">
    <property type="entry name" value="FAD-dep_OxRdtase"/>
</dbReference>
<evidence type="ECO:0000256" key="3">
    <source>
        <dbReference type="ARBA" id="ARBA00023002"/>
    </source>
</evidence>
<comment type="caution">
    <text evidence="5">The sequence shown here is derived from an EMBL/GenBank/DDBJ whole genome shotgun (WGS) entry which is preliminary data.</text>
</comment>
<evidence type="ECO:0000256" key="2">
    <source>
        <dbReference type="ARBA" id="ARBA00022977"/>
    </source>
</evidence>
<reference evidence="5 6" key="1">
    <citation type="submission" date="2024-04" db="EMBL/GenBank/DDBJ databases">
        <authorList>
            <person name="Abashina T."/>
            <person name="Shaikin A."/>
        </authorList>
    </citation>
    <scope>NUCLEOTIDE SEQUENCE [LARGE SCALE GENOMIC DNA]</scope>
    <source>
        <strain evidence="5 6">AAFK</strain>
    </source>
</reference>
<keyword evidence="3 5" id="KW-0560">Oxidoreductase</keyword>
<dbReference type="SUPFAM" id="SSF51905">
    <property type="entry name" value="FAD/NAD(P)-binding domain"/>
    <property type="match status" value="1"/>
</dbReference>
<dbReference type="EMBL" id="JBBPCO010000009">
    <property type="protein sequence ID" value="MEK8090023.1"/>
    <property type="molecule type" value="Genomic_DNA"/>
</dbReference>
<dbReference type="Pfam" id="PF01266">
    <property type="entry name" value="DAO"/>
    <property type="match status" value="1"/>
</dbReference>
<keyword evidence="2" id="KW-0784">Thiamine biosynthesis</keyword>
<evidence type="ECO:0000259" key="4">
    <source>
        <dbReference type="Pfam" id="PF01266"/>
    </source>
</evidence>
<dbReference type="GO" id="GO:0043799">
    <property type="term" value="F:glycine oxidase activity"/>
    <property type="evidence" value="ECO:0007669"/>
    <property type="project" value="UniProtKB-EC"/>
</dbReference>
<gene>
    <name evidence="5" type="primary">thiO</name>
    <name evidence="5" type="ORF">WOB96_09605</name>
</gene>
<comment type="pathway">
    <text evidence="1">Cofactor biosynthesis; thiamine diphosphate biosynthesis.</text>
</comment>
<evidence type="ECO:0000256" key="1">
    <source>
        <dbReference type="ARBA" id="ARBA00004948"/>
    </source>
</evidence>
<dbReference type="InterPro" id="IPR012727">
    <property type="entry name" value="Gly_oxidase_ThiO"/>
</dbReference>
<dbReference type="Proteomes" id="UP001446205">
    <property type="component" value="Unassembled WGS sequence"/>
</dbReference>
<keyword evidence="6" id="KW-1185">Reference proteome</keyword>
<feature type="domain" description="FAD dependent oxidoreductase" evidence="4">
    <location>
        <begin position="10"/>
        <end position="353"/>
    </location>
</feature>
<name>A0ABU9D914_9PROT</name>
<protein>
    <submittedName>
        <fullName evidence="5">Glycine oxidase ThiO</fullName>
        <ecNumber evidence="5">1.4.3.19</ecNumber>
    </submittedName>
</protein>
<proteinExistence type="predicted"/>
<evidence type="ECO:0000313" key="6">
    <source>
        <dbReference type="Proteomes" id="UP001446205"/>
    </source>
</evidence>
<dbReference type="RefSeq" id="WP_341371080.1">
    <property type="nucleotide sequence ID" value="NZ_JBBPCO010000009.1"/>
</dbReference>
<dbReference type="PANTHER" id="PTHR13847">
    <property type="entry name" value="SARCOSINE DEHYDROGENASE-RELATED"/>
    <property type="match status" value="1"/>
</dbReference>
<dbReference type="SUPFAM" id="SSF54373">
    <property type="entry name" value="FAD-linked reductases, C-terminal domain"/>
    <property type="match status" value="1"/>
</dbReference>
<dbReference type="PANTHER" id="PTHR13847:SF289">
    <property type="entry name" value="GLYCINE OXIDASE"/>
    <property type="match status" value="1"/>
</dbReference>
<dbReference type="Gene3D" id="3.50.50.60">
    <property type="entry name" value="FAD/NAD(P)-binding domain"/>
    <property type="match status" value="1"/>
</dbReference>
<organism evidence="5 6">
    <name type="scientific">Thermithiobacillus plumbiphilus</name>
    <dbReference type="NCBI Taxonomy" id="1729899"/>
    <lineage>
        <taxon>Bacteria</taxon>
        <taxon>Pseudomonadati</taxon>
        <taxon>Pseudomonadota</taxon>
        <taxon>Acidithiobacillia</taxon>
        <taxon>Acidithiobacillales</taxon>
        <taxon>Thermithiobacillaceae</taxon>
        <taxon>Thermithiobacillus</taxon>
    </lineage>
</organism>
<dbReference type="NCBIfam" id="TIGR02352">
    <property type="entry name" value="thiamin_ThiO"/>
    <property type="match status" value="1"/>
</dbReference>
<evidence type="ECO:0000313" key="5">
    <source>
        <dbReference type="EMBL" id="MEK8090023.1"/>
    </source>
</evidence>
<dbReference type="EC" id="1.4.3.19" evidence="5"/>
<accession>A0ABU9D914</accession>
<sequence length="379" mass="40884">MLNSKASVPDALIIGAGVIGMLSALRLHQAGLRVEVLDQASLPGKEASWAGGGIISPLFPWRYADAVNRLAAYGQKVYPELAQELATNTGIDPEYTRNGLLMLPGEEQALGEEAEDWARRWQLESQALDRATLAALAPAIRGAERALWWPSIGQIRNPRLVKALAERLRRLQIPVRTGVRVDGIEQTGGQVRGVLSSSGRLAAGKVIVTAGAWTGRLMEGFGYSLPVEPVRGQMILFRAQPGWLRQMVLSDSHYLVPRRDGRILAGSTLEWVGFDKSPTAQAASLLREKALALAPGLEDFPVEHHWAGLRPGAPEGVPFIGEAPDCRGLYVCAGQFRNGIVMAPGSVALLADLVLQQTPWLDPLPYALNRTPVPASEAV</sequence>